<dbReference type="SUPFAM" id="SSF48726">
    <property type="entry name" value="Immunoglobulin"/>
    <property type="match status" value="3"/>
</dbReference>
<evidence type="ECO:0000313" key="7">
    <source>
        <dbReference type="EnsemblMetazoa" id="XP_030834408"/>
    </source>
</evidence>
<dbReference type="OrthoDB" id="10012075at2759"/>
<evidence type="ECO:0000256" key="5">
    <source>
        <dbReference type="ARBA" id="ARBA00023319"/>
    </source>
</evidence>
<reference evidence="8" key="1">
    <citation type="submission" date="2015-02" db="EMBL/GenBank/DDBJ databases">
        <title>Genome sequencing for Strongylocentrotus purpuratus.</title>
        <authorList>
            <person name="Murali S."/>
            <person name="Liu Y."/>
            <person name="Vee V."/>
            <person name="English A."/>
            <person name="Wang M."/>
            <person name="Skinner E."/>
            <person name="Han Y."/>
            <person name="Muzny D.M."/>
            <person name="Worley K.C."/>
            <person name="Gibbs R.A."/>
        </authorList>
    </citation>
    <scope>NUCLEOTIDE SEQUENCE</scope>
</reference>
<organism evidence="7 8">
    <name type="scientific">Strongylocentrotus purpuratus</name>
    <name type="common">Purple sea urchin</name>
    <dbReference type="NCBI Taxonomy" id="7668"/>
    <lineage>
        <taxon>Eukaryota</taxon>
        <taxon>Metazoa</taxon>
        <taxon>Echinodermata</taxon>
        <taxon>Eleutherozoa</taxon>
        <taxon>Echinozoa</taxon>
        <taxon>Echinoidea</taxon>
        <taxon>Euechinoidea</taxon>
        <taxon>Echinacea</taxon>
        <taxon>Camarodonta</taxon>
        <taxon>Echinidea</taxon>
        <taxon>Strongylocentrotidae</taxon>
        <taxon>Strongylocentrotus</taxon>
    </lineage>
</organism>
<dbReference type="GeneID" id="115921253"/>
<evidence type="ECO:0000313" key="8">
    <source>
        <dbReference type="Proteomes" id="UP000007110"/>
    </source>
</evidence>
<dbReference type="Pfam" id="PF08205">
    <property type="entry name" value="C2-set_2"/>
    <property type="match status" value="2"/>
</dbReference>
<dbReference type="PANTHER" id="PTHR11640:SF31">
    <property type="entry name" value="IRREGULAR CHIASM C-ROUGHEST PROTEIN-RELATED"/>
    <property type="match status" value="1"/>
</dbReference>
<feature type="domain" description="Ig-like" evidence="6">
    <location>
        <begin position="22"/>
        <end position="130"/>
    </location>
</feature>
<keyword evidence="8" id="KW-1185">Reference proteome</keyword>
<dbReference type="AlphaFoldDB" id="A0A7M7NCR8"/>
<keyword evidence="2" id="KW-0472">Membrane</keyword>
<dbReference type="KEGG" id="spu:115921253"/>
<dbReference type="FunCoup" id="A0A7M7NCR8">
    <property type="interactions" value="974"/>
</dbReference>
<dbReference type="GO" id="GO:0016020">
    <property type="term" value="C:membrane"/>
    <property type="evidence" value="ECO:0007669"/>
    <property type="project" value="UniProtKB-SubCell"/>
</dbReference>
<sequence length="325" mass="36470">MERLSVVWPRIGSWRMGFNLPPSDLQLTAYRSITTNTTETRSVNVFEYSITSFTCKSVGSRPTALISWNIGSDDDLGSTTTTSTTNEADQGLRDTQSTLQLIPKRKHHNKLLRCVAYAGMNQRQTEVRLIVYDSPYLNGTEGLQAGVSSNVICTSNNGYPAPTFRWYLGSKNVTKDSKTQFSRNRTLLRDASSVFNFTPTVDEHGKLLVCLTFQLNAASMEAWSVSEVLHVLYSPVIVDYSVRRVSSGQKSVAAVLTCTSDSRPLASITWFLNGKELINDTRHHIRHSHSQEDTLRKSRSTLLVYRLSKPDDISYSLRCLATWNP</sequence>
<reference evidence="7" key="2">
    <citation type="submission" date="2021-01" db="UniProtKB">
        <authorList>
            <consortium name="EnsemblMetazoa"/>
        </authorList>
    </citation>
    <scope>IDENTIFICATION</scope>
</reference>
<dbReference type="Proteomes" id="UP000007110">
    <property type="component" value="Unassembled WGS sequence"/>
</dbReference>
<dbReference type="InParanoid" id="A0A7M7NCR8"/>
<dbReference type="InterPro" id="IPR007110">
    <property type="entry name" value="Ig-like_dom"/>
</dbReference>
<dbReference type="Pfam" id="PF00047">
    <property type="entry name" value="ig"/>
    <property type="match status" value="1"/>
</dbReference>
<name>A0A7M7NCR8_STRPU</name>
<dbReference type="CDD" id="cd00096">
    <property type="entry name" value="Ig"/>
    <property type="match status" value="1"/>
</dbReference>
<dbReference type="InterPro" id="IPR051275">
    <property type="entry name" value="Cell_adhesion_signaling"/>
</dbReference>
<dbReference type="RefSeq" id="XP_030834408.1">
    <property type="nucleotide sequence ID" value="XM_030978548.1"/>
</dbReference>
<dbReference type="InterPro" id="IPR013783">
    <property type="entry name" value="Ig-like_fold"/>
</dbReference>
<comment type="subcellular location">
    <subcellularLocation>
        <location evidence="1">Membrane</location>
        <topology evidence="1">Single-pass type I membrane protein</topology>
    </subcellularLocation>
</comment>
<dbReference type="OMA" id="CLRDTES"/>
<dbReference type="InterPro" id="IPR036179">
    <property type="entry name" value="Ig-like_dom_sf"/>
</dbReference>
<evidence type="ECO:0000256" key="4">
    <source>
        <dbReference type="ARBA" id="ARBA00023180"/>
    </source>
</evidence>
<keyword evidence="3" id="KW-1015">Disulfide bond</keyword>
<accession>A0A7M7NCR8</accession>
<dbReference type="Gene3D" id="2.60.40.10">
    <property type="entry name" value="Immunoglobulins"/>
    <property type="match status" value="3"/>
</dbReference>
<dbReference type="EnsemblMetazoa" id="XM_030978548">
    <property type="protein sequence ID" value="XP_030834408"/>
    <property type="gene ID" value="LOC115921253"/>
</dbReference>
<proteinExistence type="predicted"/>
<feature type="domain" description="Ig-like" evidence="6">
    <location>
        <begin position="235"/>
        <end position="325"/>
    </location>
</feature>
<evidence type="ECO:0000256" key="2">
    <source>
        <dbReference type="ARBA" id="ARBA00023136"/>
    </source>
</evidence>
<evidence type="ECO:0000259" key="6">
    <source>
        <dbReference type="PROSITE" id="PS50835"/>
    </source>
</evidence>
<dbReference type="PROSITE" id="PS50835">
    <property type="entry name" value="IG_LIKE"/>
    <property type="match status" value="3"/>
</dbReference>
<dbReference type="InterPro" id="IPR013151">
    <property type="entry name" value="Immunoglobulin_dom"/>
</dbReference>
<dbReference type="PANTHER" id="PTHR11640">
    <property type="entry name" value="NEPHRIN"/>
    <property type="match status" value="1"/>
</dbReference>
<evidence type="ECO:0000256" key="3">
    <source>
        <dbReference type="ARBA" id="ARBA00023157"/>
    </source>
</evidence>
<keyword evidence="4" id="KW-0325">Glycoprotein</keyword>
<dbReference type="InterPro" id="IPR013162">
    <property type="entry name" value="CD80_C2-set"/>
</dbReference>
<protein>
    <recommendedName>
        <fullName evidence="6">Ig-like domain-containing protein</fullName>
    </recommendedName>
</protein>
<evidence type="ECO:0000256" key="1">
    <source>
        <dbReference type="ARBA" id="ARBA00004479"/>
    </source>
</evidence>
<feature type="domain" description="Ig-like" evidence="6">
    <location>
        <begin position="135"/>
        <end position="226"/>
    </location>
</feature>
<keyword evidence="5" id="KW-0393">Immunoglobulin domain</keyword>